<keyword evidence="1" id="KW-0863">Zinc-finger</keyword>
<reference evidence="5" key="2">
    <citation type="submission" date="2025-05" db="UniProtKB">
        <authorList>
            <consortium name="EnsemblMetazoa"/>
        </authorList>
    </citation>
    <scope>IDENTIFICATION</scope>
    <source>
        <strain evidence="5">Foshan</strain>
    </source>
</reference>
<dbReference type="CDD" id="cd00121">
    <property type="entry name" value="MATH"/>
    <property type="match status" value="1"/>
</dbReference>
<feature type="coiled-coil region" evidence="2">
    <location>
        <begin position="190"/>
        <end position="217"/>
    </location>
</feature>
<keyword evidence="3" id="KW-0732">Signal</keyword>
<dbReference type="PANTHER" id="PTHR36754">
    <property type="entry name" value="E3 UBIQUITIN-PROTEIN LIGASE TRIM37"/>
    <property type="match status" value="1"/>
</dbReference>
<feature type="signal peptide" evidence="3">
    <location>
        <begin position="1"/>
        <end position="20"/>
    </location>
</feature>
<dbReference type="Pfam" id="PF00917">
    <property type="entry name" value="MATH"/>
    <property type="match status" value="1"/>
</dbReference>
<reference evidence="6" key="1">
    <citation type="journal article" date="2015" name="Proc. Natl. Acad. Sci. U.S.A.">
        <title>Genome sequence of the Asian Tiger mosquito, Aedes albopictus, reveals insights into its biology, genetics, and evolution.</title>
        <authorList>
            <person name="Chen X.G."/>
            <person name="Jiang X."/>
            <person name="Gu J."/>
            <person name="Xu M."/>
            <person name="Wu Y."/>
            <person name="Deng Y."/>
            <person name="Zhang C."/>
            <person name="Bonizzoni M."/>
            <person name="Dermauw W."/>
            <person name="Vontas J."/>
            <person name="Armbruster P."/>
            <person name="Huang X."/>
            <person name="Yang Y."/>
            <person name="Zhang H."/>
            <person name="He W."/>
            <person name="Peng H."/>
            <person name="Liu Y."/>
            <person name="Wu K."/>
            <person name="Chen J."/>
            <person name="Lirakis M."/>
            <person name="Topalis P."/>
            <person name="Van Leeuwen T."/>
            <person name="Hall A.B."/>
            <person name="Jiang X."/>
            <person name="Thorpe C."/>
            <person name="Mueller R.L."/>
            <person name="Sun C."/>
            <person name="Waterhouse R.M."/>
            <person name="Yan G."/>
            <person name="Tu Z.J."/>
            <person name="Fang X."/>
            <person name="James A.A."/>
        </authorList>
    </citation>
    <scope>NUCLEOTIDE SEQUENCE [LARGE SCALE GENOMIC DNA]</scope>
    <source>
        <strain evidence="6">Foshan</strain>
    </source>
</reference>
<dbReference type="InterPro" id="IPR002083">
    <property type="entry name" value="MATH/TRAF_dom"/>
</dbReference>
<dbReference type="EnsemblMetazoa" id="AALFPA23_017175.R25046">
    <property type="protein sequence ID" value="AALFPA23_017175.P25046"/>
    <property type="gene ID" value="AALFPA23_017175"/>
</dbReference>
<dbReference type="Proteomes" id="UP000069940">
    <property type="component" value="Unassembled WGS sequence"/>
</dbReference>
<evidence type="ECO:0000313" key="6">
    <source>
        <dbReference type="Proteomes" id="UP000069940"/>
    </source>
</evidence>
<dbReference type="InterPro" id="IPR008974">
    <property type="entry name" value="TRAF-like"/>
</dbReference>
<evidence type="ECO:0000259" key="4">
    <source>
        <dbReference type="PROSITE" id="PS50119"/>
    </source>
</evidence>
<dbReference type="PROSITE" id="PS50119">
    <property type="entry name" value="ZF_BBOX"/>
    <property type="match status" value="1"/>
</dbReference>
<dbReference type="SUPFAM" id="SSF49599">
    <property type="entry name" value="TRAF domain-like"/>
    <property type="match status" value="1"/>
</dbReference>
<dbReference type="SUPFAM" id="SSF57845">
    <property type="entry name" value="B-box zinc-binding domain"/>
    <property type="match status" value="1"/>
</dbReference>
<feature type="domain" description="B box-type" evidence="4">
    <location>
        <begin position="147"/>
        <end position="185"/>
    </location>
</feature>
<dbReference type="Gene3D" id="2.60.210.10">
    <property type="entry name" value="Apoptosis, Tumor Necrosis Factor Receptor Associated Protein 2, Chain A"/>
    <property type="match status" value="1"/>
</dbReference>
<evidence type="ECO:0000256" key="3">
    <source>
        <dbReference type="SAM" id="SignalP"/>
    </source>
</evidence>
<keyword evidence="6" id="KW-1185">Reference proteome</keyword>
<dbReference type="InterPro" id="IPR000315">
    <property type="entry name" value="Znf_B-box"/>
</dbReference>
<keyword evidence="2" id="KW-0175">Coiled coil</keyword>
<dbReference type="PANTHER" id="PTHR36754:SF2">
    <property type="entry name" value="E3 UBIQUITIN-PROTEIN LIGASE TRIM37"/>
    <property type="match status" value="1"/>
</dbReference>
<accession>A0ABM1ZCE0</accession>
<dbReference type="Gene3D" id="3.30.160.60">
    <property type="entry name" value="Classic Zinc Finger"/>
    <property type="match status" value="1"/>
</dbReference>
<dbReference type="InterPro" id="IPR053003">
    <property type="entry name" value="TRIM_RBCC_E3_ubiq-ligases"/>
</dbReference>
<dbReference type="RefSeq" id="XP_029715090.2">
    <property type="nucleotide sequence ID" value="XM_029859230.2"/>
</dbReference>
<proteinExistence type="predicted"/>
<organism evidence="5 6">
    <name type="scientific">Aedes albopictus</name>
    <name type="common">Asian tiger mosquito</name>
    <name type="synonym">Stegomyia albopicta</name>
    <dbReference type="NCBI Taxonomy" id="7160"/>
    <lineage>
        <taxon>Eukaryota</taxon>
        <taxon>Metazoa</taxon>
        <taxon>Ecdysozoa</taxon>
        <taxon>Arthropoda</taxon>
        <taxon>Hexapoda</taxon>
        <taxon>Insecta</taxon>
        <taxon>Pterygota</taxon>
        <taxon>Neoptera</taxon>
        <taxon>Endopterygota</taxon>
        <taxon>Diptera</taxon>
        <taxon>Nematocera</taxon>
        <taxon>Culicoidea</taxon>
        <taxon>Culicidae</taxon>
        <taxon>Culicinae</taxon>
        <taxon>Aedini</taxon>
        <taxon>Aedes</taxon>
        <taxon>Stegomyia</taxon>
    </lineage>
</organism>
<evidence type="ECO:0000313" key="5">
    <source>
        <dbReference type="EnsemblMetazoa" id="AALFPA23_017175.P25046"/>
    </source>
</evidence>
<evidence type="ECO:0000256" key="2">
    <source>
        <dbReference type="SAM" id="Coils"/>
    </source>
</evidence>
<name>A0ABM1ZCE0_AEDAL</name>
<evidence type="ECO:0000256" key="1">
    <source>
        <dbReference type="PROSITE-ProRule" id="PRU00024"/>
    </source>
</evidence>
<keyword evidence="1" id="KW-0479">Metal-binding</keyword>
<feature type="chain" id="PRO_5046063226" description="B box-type domain-containing protein" evidence="3">
    <location>
        <begin position="21"/>
        <end position="608"/>
    </location>
</feature>
<keyword evidence="1" id="KW-0862">Zinc</keyword>
<protein>
    <recommendedName>
        <fullName evidence="4">B box-type domain-containing protein</fullName>
    </recommendedName>
</protein>
<dbReference type="GeneID" id="115258801"/>
<dbReference type="CDD" id="cd19756">
    <property type="entry name" value="Bbox2"/>
    <property type="match status" value="1"/>
</dbReference>
<sequence>MKRPILRVVCILCIVLRAQSPQSHDERRYQNPSCFADLSPFVQLFPVKNCAEMSLKAVPVCTNCRRSSEVSISCSKCFQICCATCFNKRNDIFNVSAMDINDAESRPCPKCTDSGNGGSGSPANCSTAIKREPVQDESPTTTTTETATRGLCKLHRKDCKLYCTQCNEAICGLCIDEGQPHELHHIDNYSIVYREKVEEMNRKLDQANKQLESLGGSGAIYGWNLKMLEKEEAAVLKEIAAVSESSKLKVTRLTSIRKERLRAQLQFPVEHGKLVTEARATVKNSTVDEFMKNLQKMDQLCTNLASAPSKHSGVCLETADDIECELVPAYKFGLCTSVGLFRAGNSENKYTLTAPYDVAWLVTLLKSDKLQIMISPSDPEFLKFPHKLVVIISHPSSQEEIRETFDQKDNVQTFDIVQVSRLVQQGYQKNNSEDLVVKVGIRPVNATVEKQLLAYRYQQEKAKKSSAELSLASAELKLSAITGKTDYNHHCMYFVQKMNKFSKGWDKSSLHIVDDSGRQWRLNVYPNNEIGVYIELCKGAPTKISYFVELKHKEPTKTLVGSCLSANANVHEDLGWECFIKWNALMKDDGFYPDGILRFRFGVRPLPF</sequence>